<evidence type="ECO:0000256" key="1">
    <source>
        <dbReference type="SAM" id="SignalP"/>
    </source>
</evidence>
<evidence type="ECO:0008006" key="4">
    <source>
        <dbReference type="Google" id="ProtNLM"/>
    </source>
</evidence>
<protein>
    <recommendedName>
        <fullName evidence="4">Secreted protein</fullName>
    </recommendedName>
</protein>
<accession>A0A2T3XVM5</accession>
<evidence type="ECO:0000313" key="2">
    <source>
        <dbReference type="EMBL" id="PTB20570.1"/>
    </source>
</evidence>
<feature type="chain" id="PRO_5015754662" description="Secreted protein" evidence="1">
    <location>
        <begin position="23"/>
        <end position="146"/>
    </location>
</feature>
<gene>
    <name evidence="2" type="ORF">C9I57_12095</name>
</gene>
<organism evidence="2 3">
    <name type="scientific">Trinickia symbiotica</name>
    <dbReference type="NCBI Taxonomy" id="863227"/>
    <lineage>
        <taxon>Bacteria</taxon>
        <taxon>Pseudomonadati</taxon>
        <taxon>Pseudomonadota</taxon>
        <taxon>Betaproteobacteria</taxon>
        <taxon>Burkholderiales</taxon>
        <taxon>Burkholderiaceae</taxon>
        <taxon>Trinickia</taxon>
    </lineage>
</organism>
<dbReference type="EMBL" id="PYUC01000005">
    <property type="protein sequence ID" value="PTB20570.1"/>
    <property type="molecule type" value="Genomic_DNA"/>
</dbReference>
<name>A0A2T3XVM5_9BURK</name>
<reference evidence="2 3" key="1">
    <citation type="submission" date="2018-03" db="EMBL/GenBank/DDBJ databases">
        <title>Whole genome analyses suggest that Burkholderia sensu lato contains two further novel genera in the rhizoxinica-symbiotica group Mycetohabitans gen. nov., and Trinickia gen. nov.: implications for the evolution of diazotrophy and nodulation in the Burkholderiaceae.</title>
        <authorList>
            <person name="Estrada De Los Santos P."/>
            <person name="Palmer M."/>
            <person name="Chavez-Ramirez B."/>
            <person name="Steenkamp E.T."/>
            <person name="Hirsch A.M."/>
            <person name="Manyaka P."/>
            <person name="Maluk M."/>
            <person name="Lafos M."/>
            <person name="Crook M."/>
            <person name="Gross E."/>
            <person name="Simon M.F."/>
            <person name="Bueno Dos Reis Junior F."/>
            <person name="Poole P.S."/>
            <person name="Venter S.N."/>
            <person name="James E.K."/>
        </authorList>
    </citation>
    <scope>NUCLEOTIDE SEQUENCE [LARGE SCALE GENOMIC DNA]</scope>
    <source>
        <strain evidence="2 3">JPY-366</strain>
    </source>
</reference>
<evidence type="ECO:0000313" key="3">
    <source>
        <dbReference type="Proteomes" id="UP000240638"/>
    </source>
</evidence>
<proteinExistence type="predicted"/>
<sequence>MTKLLPICCVLVLVVHAACCSAADSSPYSGARGDAFAYGGTGYPEIDRSTDPGLVHPRKGSAIGNDMRQLSHAAAAGATPQRQQDLLAPSISNGSGHLVPSLANLSVEHAPPLPSNPFRAARKVKKPVSLRGCGSYPTSVCPANLR</sequence>
<dbReference type="AlphaFoldDB" id="A0A2T3XVM5"/>
<keyword evidence="1" id="KW-0732">Signal</keyword>
<dbReference type="Proteomes" id="UP000240638">
    <property type="component" value="Unassembled WGS sequence"/>
</dbReference>
<dbReference type="RefSeq" id="WP_107150891.1">
    <property type="nucleotide sequence ID" value="NZ_PYUC01000005.1"/>
</dbReference>
<comment type="caution">
    <text evidence="2">The sequence shown here is derived from an EMBL/GenBank/DDBJ whole genome shotgun (WGS) entry which is preliminary data.</text>
</comment>
<feature type="signal peptide" evidence="1">
    <location>
        <begin position="1"/>
        <end position="22"/>
    </location>
</feature>